<dbReference type="InterPro" id="IPR046947">
    <property type="entry name" value="LytR-like"/>
</dbReference>
<feature type="transmembrane region" description="Helical" evidence="1">
    <location>
        <begin position="21"/>
        <end position="39"/>
    </location>
</feature>
<keyword evidence="1" id="KW-1133">Transmembrane helix</keyword>
<dbReference type="OrthoDB" id="1118393at2"/>
<keyword evidence="1" id="KW-0472">Membrane</keyword>
<dbReference type="PROSITE" id="PS50930">
    <property type="entry name" value="HTH_LYTTR"/>
    <property type="match status" value="1"/>
</dbReference>
<dbReference type="PANTHER" id="PTHR37299">
    <property type="entry name" value="TRANSCRIPTIONAL REGULATOR-RELATED"/>
    <property type="match status" value="1"/>
</dbReference>
<dbReference type="Proteomes" id="UP000249873">
    <property type="component" value="Chromosome"/>
</dbReference>
<feature type="transmembrane region" description="Helical" evidence="1">
    <location>
        <begin position="51"/>
        <end position="73"/>
    </location>
</feature>
<feature type="transmembrane region" description="Helical" evidence="1">
    <location>
        <begin position="116"/>
        <end position="139"/>
    </location>
</feature>
<dbReference type="PANTHER" id="PTHR37299:SF1">
    <property type="entry name" value="STAGE 0 SPORULATION PROTEIN A HOMOLOG"/>
    <property type="match status" value="1"/>
</dbReference>
<feature type="domain" description="HTH LytTR-type" evidence="2">
    <location>
        <begin position="176"/>
        <end position="274"/>
    </location>
</feature>
<dbReference type="GO" id="GO:0003677">
    <property type="term" value="F:DNA binding"/>
    <property type="evidence" value="ECO:0007669"/>
    <property type="project" value="InterPro"/>
</dbReference>
<organism evidence="3 4">
    <name type="scientific">Arcticibacterium luteifluviistationis</name>
    <dbReference type="NCBI Taxonomy" id="1784714"/>
    <lineage>
        <taxon>Bacteria</taxon>
        <taxon>Pseudomonadati</taxon>
        <taxon>Bacteroidota</taxon>
        <taxon>Cytophagia</taxon>
        <taxon>Cytophagales</taxon>
        <taxon>Leadbetterellaceae</taxon>
        <taxon>Arcticibacterium</taxon>
    </lineage>
</organism>
<dbReference type="RefSeq" id="WP_111373406.1">
    <property type="nucleotide sequence ID" value="NZ_CP029480.1"/>
</dbReference>
<reference evidence="3 4" key="1">
    <citation type="submission" date="2018-05" db="EMBL/GenBank/DDBJ databases">
        <title>Complete genome sequence of Arcticibacterium luteifluviistationis SM1504T, a cytophagaceae bacterium isolated from Arctic surface seawater.</title>
        <authorList>
            <person name="Li Y."/>
            <person name="Qin Q.-L."/>
        </authorList>
    </citation>
    <scope>NUCLEOTIDE SEQUENCE [LARGE SCALE GENOMIC DNA]</scope>
    <source>
        <strain evidence="3 4">SM1504</strain>
    </source>
</reference>
<keyword evidence="4" id="KW-1185">Reference proteome</keyword>
<dbReference type="InterPro" id="IPR007492">
    <property type="entry name" value="LytTR_DNA-bd_dom"/>
</dbReference>
<gene>
    <name evidence="3" type="ORF">DJ013_18435</name>
</gene>
<sequence>MKAIINILYQKAPYLDSTRNKLFHIGFLSIFTAIFLSVYSPFNMSEWGGSILGYVLIGTFVSFTSQFLLRYLLGLKHLRLYQLIFLAGFELTLITLLLYLIYGVEYLTIGKKIGEFLVTLKFVCLILMGPYLLSVWFLAGRQKPVLSNELSVNNDLGKNPALLSIKSDTNKVLLAIRYDQILLLKSSGNYVDIYYLKGEKVTKELVRISLKELESIIQNTGILRIHRSYLVNKHMISSFKKTRKGYDLIIKHIPEDAVPVSSGYKESFEEALALKLSH</sequence>
<dbReference type="EMBL" id="CP029480">
    <property type="protein sequence ID" value="AWW00039.1"/>
    <property type="molecule type" value="Genomic_DNA"/>
</dbReference>
<dbReference type="KEGG" id="als:DJ013_18435"/>
<evidence type="ECO:0000313" key="4">
    <source>
        <dbReference type="Proteomes" id="UP000249873"/>
    </source>
</evidence>
<dbReference type="AlphaFoldDB" id="A0A2Z4GGG7"/>
<evidence type="ECO:0000259" key="2">
    <source>
        <dbReference type="PROSITE" id="PS50930"/>
    </source>
</evidence>
<proteinExistence type="predicted"/>
<evidence type="ECO:0000256" key="1">
    <source>
        <dbReference type="SAM" id="Phobius"/>
    </source>
</evidence>
<evidence type="ECO:0000313" key="3">
    <source>
        <dbReference type="EMBL" id="AWW00039.1"/>
    </source>
</evidence>
<protein>
    <recommendedName>
        <fullName evidence="2">HTH LytTR-type domain-containing protein</fullName>
    </recommendedName>
</protein>
<feature type="transmembrane region" description="Helical" evidence="1">
    <location>
        <begin position="80"/>
        <end position="104"/>
    </location>
</feature>
<dbReference type="GO" id="GO:0000156">
    <property type="term" value="F:phosphorelay response regulator activity"/>
    <property type="evidence" value="ECO:0007669"/>
    <property type="project" value="InterPro"/>
</dbReference>
<dbReference type="SMART" id="SM00850">
    <property type="entry name" value="LytTR"/>
    <property type="match status" value="1"/>
</dbReference>
<keyword evidence="1" id="KW-0812">Transmembrane</keyword>
<dbReference type="Gene3D" id="2.40.50.1020">
    <property type="entry name" value="LytTr DNA-binding domain"/>
    <property type="match status" value="1"/>
</dbReference>
<accession>A0A2Z4GGG7</accession>
<name>A0A2Z4GGG7_9BACT</name>
<dbReference type="Pfam" id="PF04397">
    <property type="entry name" value="LytTR"/>
    <property type="match status" value="1"/>
</dbReference>